<dbReference type="PANTHER" id="PTHR13504">
    <property type="entry name" value="FIDO DOMAIN-CONTAINING PROTEIN DDB_G0283145"/>
    <property type="match status" value="1"/>
</dbReference>
<evidence type="ECO:0000313" key="5">
    <source>
        <dbReference type="Proteomes" id="UP000293874"/>
    </source>
</evidence>
<keyword evidence="2" id="KW-0067">ATP-binding</keyword>
<evidence type="ECO:0000256" key="1">
    <source>
        <dbReference type="PIRSR" id="PIRSR640198-1"/>
    </source>
</evidence>
<dbReference type="Gene3D" id="1.10.3290.10">
    <property type="entry name" value="Fido-like domain"/>
    <property type="match status" value="1"/>
</dbReference>
<dbReference type="GO" id="GO:0005524">
    <property type="term" value="F:ATP binding"/>
    <property type="evidence" value="ECO:0007669"/>
    <property type="project" value="UniProtKB-KW"/>
</dbReference>
<dbReference type="Pfam" id="PF13776">
    <property type="entry name" value="DUF4172"/>
    <property type="match status" value="1"/>
</dbReference>
<evidence type="ECO:0000259" key="3">
    <source>
        <dbReference type="PROSITE" id="PS51459"/>
    </source>
</evidence>
<dbReference type="EMBL" id="SGXA01000002">
    <property type="protein sequence ID" value="RZS71282.1"/>
    <property type="molecule type" value="Genomic_DNA"/>
</dbReference>
<feature type="binding site" evidence="2">
    <location>
        <begin position="224"/>
        <end position="231"/>
    </location>
    <ligand>
        <name>ATP</name>
        <dbReference type="ChEBI" id="CHEBI:30616"/>
    </ligand>
</feature>
<dbReference type="InterPro" id="IPR025230">
    <property type="entry name" value="DUF4172"/>
</dbReference>
<dbReference type="InterPro" id="IPR036597">
    <property type="entry name" value="Fido-like_dom_sf"/>
</dbReference>
<organism evidence="4 5">
    <name type="scientific">Pseudobacter ginsenosidimutans</name>
    <dbReference type="NCBI Taxonomy" id="661488"/>
    <lineage>
        <taxon>Bacteria</taxon>
        <taxon>Pseudomonadati</taxon>
        <taxon>Bacteroidota</taxon>
        <taxon>Chitinophagia</taxon>
        <taxon>Chitinophagales</taxon>
        <taxon>Chitinophagaceae</taxon>
        <taxon>Pseudobacter</taxon>
    </lineage>
</organism>
<dbReference type="InterPro" id="IPR040198">
    <property type="entry name" value="Fido_containing"/>
</dbReference>
<keyword evidence="2" id="KW-0547">Nucleotide-binding</keyword>
<evidence type="ECO:0000313" key="4">
    <source>
        <dbReference type="EMBL" id="RZS71282.1"/>
    </source>
</evidence>
<protein>
    <submittedName>
        <fullName evidence="4">Fic family protein</fullName>
    </submittedName>
</protein>
<dbReference type="Proteomes" id="UP000293874">
    <property type="component" value="Unassembled WGS sequence"/>
</dbReference>
<dbReference type="InterPro" id="IPR003812">
    <property type="entry name" value="Fido"/>
</dbReference>
<sequence length="380" mass="43016">MTKFEPIINFIRLMQYNWQLPDWPDFRFDLQQAEDALLQFERETGDVSGMLRAMPDNEAQEAITQTLIAEAIKTSAIEGEFFSRKDVVSSIKNRLGLNVTPENVKDKKAQGAAELVVDVRNSYAEPLTEDKLFEWHKALLKQSKHINTGAWRKDDEPTQVISGTIGRETIHFEAPPSARVPEEMNRFINWFNDTAPGGKREIRNAPIRSAIAHLYFESIHPFEDGNGRIGRAIAEKALSQTIGRPVLLSLSATIERNKKDYYAAFATAQKSNDITDWVIYFTQVILQAQHEAKSMIELTLSKTKFFDRYKGSLNERQLKAINKMLEALPEGFEGGMTAKKYMSITRASKATATRDLQELSEKGVLLSQGGGRSIHYNLNI</sequence>
<dbReference type="Gene3D" id="1.10.10.10">
    <property type="entry name" value="Winged helix-like DNA-binding domain superfamily/Winged helix DNA-binding domain"/>
    <property type="match status" value="1"/>
</dbReference>
<accession>A0A4Q7MR97</accession>
<reference evidence="4 5" key="1">
    <citation type="submission" date="2019-02" db="EMBL/GenBank/DDBJ databases">
        <title>Genomic Encyclopedia of Type Strains, Phase IV (KMG-IV): sequencing the most valuable type-strain genomes for metagenomic binning, comparative biology and taxonomic classification.</title>
        <authorList>
            <person name="Goeker M."/>
        </authorList>
    </citation>
    <scope>NUCLEOTIDE SEQUENCE [LARGE SCALE GENOMIC DNA]</scope>
    <source>
        <strain evidence="4 5">DSM 18116</strain>
    </source>
</reference>
<dbReference type="RefSeq" id="WP_341273665.1">
    <property type="nucleotide sequence ID" value="NZ_SGXA01000002.1"/>
</dbReference>
<dbReference type="InterPro" id="IPR036388">
    <property type="entry name" value="WH-like_DNA-bd_sf"/>
</dbReference>
<feature type="domain" description="Fido" evidence="3">
    <location>
        <begin position="127"/>
        <end position="283"/>
    </location>
</feature>
<feature type="active site" evidence="1">
    <location>
        <position position="220"/>
    </location>
</feature>
<dbReference type="PANTHER" id="PTHR13504:SF33">
    <property type="entry name" value="FIC FAMILY PROTEIN"/>
    <property type="match status" value="1"/>
</dbReference>
<keyword evidence="5" id="KW-1185">Reference proteome</keyword>
<feature type="binding site" evidence="2">
    <location>
        <begin position="261"/>
        <end position="262"/>
    </location>
    <ligand>
        <name>ATP</name>
        <dbReference type="ChEBI" id="CHEBI:30616"/>
    </ligand>
</feature>
<comment type="caution">
    <text evidence="4">The sequence shown here is derived from an EMBL/GenBank/DDBJ whole genome shotgun (WGS) entry which is preliminary data.</text>
</comment>
<dbReference type="AlphaFoldDB" id="A0A4Q7MR97"/>
<gene>
    <name evidence="4" type="ORF">EV199_3184</name>
</gene>
<dbReference type="SUPFAM" id="SSF140931">
    <property type="entry name" value="Fic-like"/>
    <property type="match status" value="1"/>
</dbReference>
<proteinExistence type="predicted"/>
<evidence type="ECO:0000256" key="2">
    <source>
        <dbReference type="PIRSR" id="PIRSR640198-2"/>
    </source>
</evidence>
<dbReference type="PROSITE" id="PS51459">
    <property type="entry name" value="FIDO"/>
    <property type="match status" value="1"/>
</dbReference>
<dbReference type="Pfam" id="PF02661">
    <property type="entry name" value="Fic"/>
    <property type="match status" value="1"/>
</dbReference>
<name>A0A4Q7MR97_9BACT</name>